<feature type="transmembrane region" description="Helical" evidence="1">
    <location>
        <begin position="82"/>
        <end position="101"/>
    </location>
</feature>
<accession>A0A9P5Y3Z6</accession>
<dbReference type="AlphaFoldDB" id="A0A9P5Y3Z6"/>
<evidence type="ECO:0000313" key="3">
    <source>
        <dbReference type="Proteomes" id="UP000807353"/>
    </source>
</evidence>
<dbReference type="EMBL" id="MU150278">
    <property type="protein sequence ID" value="KAF9461832.1"/>
    <property type="molecule type" value="Genomic_DNA"/>
</dbReference>
<keyword evidence="1" id="KW-0812">Transmembrane</keyword>
<comment type="caution">
    <text evidence="2">The sequence shown here is derived from an EMBL/GenBank/DDBJ whole genome shotgun (WGS) entry which is preliminary data.</text>
</comment>
<sequence>MGRLPAWVSISSAKYGPSIDFVLPGSIDFSLRHLQAILPTYLFQKNSLSVILLTGTLVLCNYYMVSTLSSLVLIIHNAYLPAFFDGTIFNAQLACWVIMITRTKQI</sequence>
<evidence type="ECO:0000256" key="1">
    <source>
        <dbReference type="SAM" id="Phobius"/>
    </source>
</evidence>
<protein>
    <submittedName>
        <fullName evidence="2">Uncharacterized protein</fullName>
    </submittedName>
</protein>
<name>A0A9P5Y3Z6_9AGAR</name>
<keyword evidence="1" id="KW-1133">Transmembrane helix</keyword>
<organism evidence="2 3">
    <name type="scientific">Collybia nuda</name>
    <dbReference type="NCBI Taxonomy" id="64659"/>
    <lineage>
        <taxon>Eukaryota</taxon>
        <taxon>Fungi</taxon>
        <taxon>Dikarya</taxon>
        <taxon>Basidiomycota</taxon>
        <taxon>Agaricomycotina</taxon>
        <taxon>Agaricomycetes</taxon>
        <taxon>Agaricomycetidae</taxon>
        <taxon>Agaricales</taxon>
        <taxon>Tricholomatineae</taxon>
        <taxon>Clitocybaceae</taxon>
        <taxon>Collybia</taxon>
    </lineage>
</organism>
<feature type="transmembrane region" description="Helical" evidence="1">
    <location>
        <begin position="50"/>
        <end position="76"/>
    </location>
</feature>
<evidence type="ECO:0000313" key="2">
    <source>
        <dbReference type="EMBL" id="KAF9461832.1"/>
    </source>
</evidence>
<dbReference type="Proteomes" id="UP000807353">
    <property type="component" value="Unassembled WGS sequence"/>
</dbReference>
<keyword evidence="1" id="KW-0472">Membrane</keyword>
<proteinExistence type="predicted"/>
<gene>
    <name evidence="2" type="ORF">BDZ94DRAFT_1262724</name>
</gene>
<reference evidence="2" key="1">
    <citation type="submission" date="2020-11" db="EMBL/GenBank/DDBJ databases">
        <authorList>
            <consortium name="DOE Joint Genome Institute"/>
            <person name="Ahrendt S."/>
            <person name="Riley R."/>
            <person name="Andreopoulos W."/>
            <person name="Labutti K."/>
            <person name="Pangilinan J."/>
            <person name="Ruiz-Duenas F.J."/>
            <person name="Barrasa J.M."/>
            <person name="Sanchez-Garcia M."/>
            <person name="Camarero S."/>
            <person name="Miyauchi S."/>
            <person name="Serrano A."/>
            <person name="Linde D."/>
            <person name="Babiker R."/>
            <person name="Drula E."/>
            <person name="Ayuso-Fernandez I."/>
            <person name="Pacheco R."/>
            <person name="Padilla G."/>
            <person name="Ferreira P."/>
            <person name="Barriuso J."/>
            <person name="Kellner H."/>
            <person name="Castanera R."/>
            <person name="Alfaro M."/>
            <person name="Ramirez L."/>
            <person name="Pisabarro A.G."/>
            <person name="Kuo A."/>
            <person name="Tritt A."/>
            <person name="Lipzen A."/>
            <person name="He G."/>
            <person name="Yan M."/>
            <person name="Ng V."/>
            <person name="Cullen D."/>
            <person name="Martin F."/>
            <person name="Rosso M.-N."/>
            <person name="Henrissat B."/>
            <person name="Hibbett D."/>
            <person name="Martinez A.T."/>
            <person name="Grigoriev I.V."/>
        </authorList>
    </citation>
    <scope>NUCLEOTIDE SEQUENCE</scope>
    <source>
        <strain evidence="2">CBS 247.69</strain>
    </source>
</reference>
<keyword evidence="3" id="KW-1185">Reference proteome</keyword>